<evidence type="ECO:0000259" key="3">
    <source>
        <dbReference type="Pfam" id="PF01551"/>
    </source>
</evidence>
<dbReference type="AlphaFoldDB" id="A0A921IMW7"/>
<evidence type="ECO:0000256" key="2">
    <source>
        <dbReference type="SAM" id="Phobius"/>
    </source>
</evidence>
<dbReference type="EMBL" id="DYVE01000340">
    <property type="protein sequence ID" value="HJG29629.1"/>
    <property type="molecule type" value="Genomic_DNA"/>
</dbReference>
<dbReference type="Pfam" id="PF01551">
    <property type="entry name" value="Peptidase_M23"/>
    <property type="match status" value="1"/>
</dbReference>
<dbReference type="SUPFAM" id="SSF51261">
    <property type="entry name" value="Duplicated hybrid motif"/>
    <property type="match status" value="1"/>
</dbReference>
<evidence type="ECO:0000313" key="4">
    <source>
        <dbReference type="EMBL" id="HJG29629.1"/>
    </source>
</evidence>
<reference evidence="4" key="2">
    <citation type="submission" date="2021-09" db="EMBL/GenBank/DDBJ databases">
        <authorList>
            <person name="Gilroy R."/>
        </authorList>
    </citation>
    <scope>NUCLEOTIDE SEQUENCE</scope>
    <source>
        <strain evidence="4">ChiBcec21-2208</strain>
    </source>
</reference>
<dbReference type="PANTHER" id="PTHR21666">
    <property type="entry name" value="PEPTIDASE-RELATED"/>
    <property type="match status" value="1"/>
</dbReference>
<feature type="compositionally biased region" description="Acidic residues" evidence="1">
    <location>
        <begin position="128"/>
        <end position="145"/>
    </location>
</feature>
<sequence>MQDEKNRTTPPQATGGKHRRRRKKGNADRPQTMAPETGVKAETTEETAAPQDVSAVAEPVSEETSAEVQKPVLAAETASEAQTPDEVAETAELPSEPSAETEQMSGEAETEEKPAEEPTATEEPALQSEEDAQEPVAEEEPQPEDAPEREQAAQQEEPEGAAEPTVTREELPTPEEESAQQTVDETDVTENASSEDELPPEAPQGQPEEDETPESETEATEEDSSDEQDEDKIPSPEEEKRLLDMTRTVQLSVEQIMSQVSDETQTDGAEDSESDDESAHDGPVTIQDHVRNGLSGMAKWLLLVLFFVLVIAGFGVAWLYRSATPDMLPQITVTFAGQTVEPTAYKWKVPVIGNVFKRTYADTLSSTPTALEETVDQASPDFVVSPSGYRTELTVTDSTDNVVFEGDTDSFAAFQFTANGTYTAKLVVHSDASSVPGDTTVTGSATWLFDFTVGVRPSIQMSSTTATQGSVVAIRVGDTLDGQPPQIKTELENAGFFKATTGWVCYLPIPWNQKADTQTIEVTAGGYTETLELKIRAAEWEYKDYSSESQRVTPYIGENDIPAELQKLLASQEETIAWSNGGFVQPFLNTIDVKLAFGTTEYAGRRYSERGTNNGAGGRTVTNLVLNTTSGELLIAPASGTVLLAKDLGGDYGYTLVIDHGAGVKSVFYNLQKVDVTAGESLKQGQVIASCGRTTVAEIRIGTVPVDPLQIWRGQCDALKYY</sequence>
<feature type="transmembrane region" description="Helical" evidence="2">
    <location>
        <begin position="300"/>
        <end position="320"/>
    </location>
</feature>
<dbReference type="InterPro" id="IPR016047">
    <property type="entry name" value="M23ase_b-sheet_dom"/>
</dbReference>
<dbReference type="PANTHER" id="PTHR21666:SF270">
    <property type="entry name" value="MUREIN HYDROLASE ACTIVATOR ENVC"/>
    <property type="match status" value="1"/>
</dbReference>
<reference evidence="4" key="1">
    <citation type="journal article" date="2021" name="PeerJ">
        <title>Extensive microbial diversity within the chicken gut microbiome revealed by metagenomics and culture.</title>
        <authorList>
            <person name="Gilroy R."/>
            <person name="Ravi A."/>
            <person name="Getino M."/>
            <person name="Pursley I."/>
            <person name="Horton D.L."/>
            <person name="Alikhan N.F."/>
            <person name="Baker D."/>
            <person name="Gharbi K."/>
            <person name="Hall N."/>
            <person name="Watson M."/>
            <person name="Adriaenssens E.M."/>
            <person name="Foster-Nyarko E."/>
            <person name="Jarju S."/>
            <person name="Secka A."/>
            <person name="Antonio M."/>
            <person name="Oren A."/>
            <person name="Chaudhuri R.R."/>
            <person name="La Ragione R."/>
            <person name="Hildebrand F."/>
            <person name="Pallen M.J."/>
        </authorList>
    </citation>
    <scope>NUCLEOTIDE SEQUENCE</scope>
    <source>
        <strain evidence="4">ChiBcec21-2208</strain>
    </source>
</reference>
<organism evidence="4 5">
    <name type="scientific">Subdoligranulum variabile</name>
    <dbReference type="NCBI Taxonomy" id="214851"/>
    <lineage>
        <taxon>Bacteria</taxon>
        <taxon>Bacillati</taxon>
        <taxon>Bacillota</taxon>
        <taxon>Clostridia</taxon>
        <taxon>Eubacteriales</taxon>
        <taxon>Oscillospiraceae</taxon>
        <taxon>Subdoligranulum</taxon>
    </lineage>
</organism>
<evidence type="ECO:0000256" key="1">
    <source>
        <dbReference type="SAM" id="MobiDB-lite"/>
    </source>
</evidence>
<feature type="compositionally biased region" description="Basic and acidic residues" evidence="1">
    <location>
        <begin position="231"/>
        <end position="243"/>
    </location>
</feature>
<feature type="compositionally biased region" description="Acidic residues" evidence="1">
    <location>
        <begin position="172"/>
        <end position="199"/>
    </location>
</feature>
<dbReference type="InterPro" id="IPR050570">
    <property type="entry name" value="Cell_wall_metabolism_enzyme"/>
</dbReference>
<comment type="caution">
    <text evidence="4">The sequence shown here is derived from an EMBL/GenBank/DDBJ whole genome shotgun (WGS) entry which is preliminary data.</text>
</comment>
<gene>
    <name evidence="4" type="ORF">K8V20_13425</name>
</gene>
<keyword evidence="2" id="KW-0472">Membrane</keyword>
<dbReference type="Gene3D" id="2.70.70.10">
    <property type="entry name" value="Glucose Permease (Domain IIA)"/>
    <property type="match status" value="1"/>
</dbReference>
<name>A0A921IMW7_9FIRM</name>
<dbReference type="InterPro" id="IPR011055">
    <property type="entry name" value="Dup_hybrid_motif"/>
</dbReference>
<accession>A0A921IMW7</accession>
<dbReference type="CDD" id="cd12797">
    <property type="entry name" value="M23_peptidase"/>
    <property type="match status" value="1"/>
</dbReference>
<protein>
    <submittedName>
        <fullName evidence="4">Peptidoglycan DD-metalloendopeptidase family protein</fullName>
    </submittedName>
</protein>
<feature type="region of interest" description="Disordered" evidence="1">
    <location>
        <begin position="1"/>
        <end position="243"/>
    </location>
</feature>
<keyword evidence="2" id="KW-1133">Transmembrane helix</keyword>
<keyword evidence="2" id="KW-0812">Transmembrane</keyword>
<dbReference type="Proteomes" id="UP000782880">
    <property type="component" value="Unassembled WGS sequence"/>
</dbReference>
<proteinExistence type="predicted"/>
<feature type="domain" description="M23ase beta-sheet core" evidence="3">
    <location>
        <begin position="626"/>
        <end position="695"/>
    </location>
</feature>
<evidence type="ECO:0000313" key="5">
    <source>
        <dbReference type="Proteomes" id="UP000782880"/>
    </source>
</evidence>
<feature type="region of interest" description="Disordered" evidence="1">
    <location>
        <begin position="259"/>
        <end position="284"/>
    </location>
</feature>
<dbReference type="GO" id="GO:0004222">
    <property type="term" value="F:metalloendopeptidase activity"/>
    <property type="evidence" value="ECO:0007669"/>
    <property type="project" value="TreeGrafter"/>
</dbReference>
<feature type="compositionally biased region" description="Acidic residues" evidence="1">
    <location>
        <begin position="264"/>
        <end position="278"/>
    </location>
</feature>
<feature type="compositionally biased region" description="Acidic residues" evidence="1">
    <location>
        <begin position="207"/>
        <end position="230"/>
    </location>
</feature>